<comment type="caution">
    <text evidence="3">The sequence shown here is derived from an EMBL/GenBank/DDBJ whole genome shotgun (WGS) entry which is preliminary data.</text>
</comment>
<dbReference type="SMART" id="SM01323">
    <property type="entry name" value="YajC"/>
    <property type="match status" value="1"/>
</dbReference>
<keyword evidence="2" id="KW-0472">Membrane</keyword>
<keyword evidence="2" id="KW-1133">Transmembrane helix</keyword>
<evidence type="ECO:0000313" key="3">
    <source>
        <dbReference type="EMBL" id="GAA1218024.1"/>
    </source>
</evidence>
<protein>
    <recommendedName>
        <fullName evidence="5">Preprotein translocase subunit YajC</fullName>
    </recommendedName>
</protein>
<gene>
    <name evidence="3" type="ORF">GCM10009655_16780</name>
</gene>
<dbReference type="InterPro" id="IPR003849">
    <property type="entry name" value="Preprotein_translocase_YajC"/>
</dbReference>
<sequence>MDPLSIAMLAILGVLIFFMFRNSRKRKAQMAELRDQMLPGVEVMTNFGLFGTLITNDTVANSAEIEISKGVIVKVHSQTLAKVVVDEVAEEGAEGAPRSVEEAMEIANREAAERESGEAGEETSQAAPKPEYGELSDSEAPNSAESKKASE</sequence>
<evidence type="ECO:0000256" key="2">
    <source>
        <dbReference type="SAM" id="Phobius"/>
    </source>
</evidence>
<dbReference type="RefSeq" id="WP_343924922.1">
    <property type="nucleotide sequence ID" value="NZ_BAAAKW010000030.1"/>
</dbReference>
<evidence type="ECO:0000313" key="4">
    <source>
        <dbReference type="Proteomes" id="UP001500943"/>
    </source>
</evidence>
<proteinExistence type="predicted"/>
<feature type="region of interest" description="Disordered" evidence="1">
    <location>
        <begin position="91"/>
        <end position="151"/>
    </location>
</feature>
<dbReference type="EMBL" id="BAAAKW010000030">
    <property type="protein sequence ID" value="GAA1218024.1"/>
    <property type="molecule type" value="Genomic_DNA"/>
</dbReference>
<evidence type="ECO:0000256" key="1">
    <source>
        <dbReference type="SAM" id="MobiDB-lite"/>
    </source>
</evidence>
<dbReference type="Proteomes" id="UP001500943">
    <property type="component" value="Unassembled WGS sequence"/>
</dbReference>
<keyword evidence="4" id="KW-1185">Reference proteome</keyword>
<feature type="compositionally biased region" description="Basic and acidic residues" evidence="1">
    <location>
        <begin position="107"/>
        <end position="117"/>
    </location>
</feature>
<reference evidence="3 4" key="1">
    <citation type="journal article" date="2019" name="Int. J. Syst. Evol. Microbiol.">
        <title>The Global Catalogue of Microorganisms (GCM) 10K type strain sequencing project: providing services to taxonomists for standard genome sequencing and annotation.</title>
        <authorList>
            <consortium name="The Broad Institute Genomics Platform"/>
            <consortium name="The Broad Institute Genome Sequencing Center for Infectious Disease"/>
            <person name="Wu L."/>
            <person name="Ma J."/>
        </authorList>
    </citation>
    <scope>NUCLEOTIDE SEQUENCE [LARGE SCALE GENOMIC DNA]</scope>
    <source>
        <strain evidence="3 4">JCM 12762</strain>
    </source>
</reference>
<organism evidence="3 4">
    <name type="scientific">Rhodoglobus aureus</name>
    <dbReference type="NCBI Taxonomy" id="191497"/>
    <lineage>
        <taxon>Bacteria</taxon>
        <taxon>Bacillati</taxon>
        <taxon>Actinomycetota</taxon>
        <taxon>Actinomycetes</taxon>
        <taxon>Micrococcales</taxon>
        <taxon>Microbacteriaceae</taxon>
        <taxon>Rhodoglobus</taxon>
    </lineage>
</organism>
<feature type="transmembrane region" description="Helical" evidence="2">
    <location>
        <begin position="6"/>
        <end position="23"/>
    </location>
</feature>
<evidence type="ECO:0008006" key="5">
    <source>
        <dbReference type="Google" id="ProtNLM"/>
    </source>
</evidence>
<dbReference type="Pfam" id="PF02699">
    <property type="entry name" value="YajC"/>
    <property type="match status" value="1"/>
</dbReference>
<name>A0ABN1VNJ2_9MICO</name>
<keyword evidence="2" id="KW-0812">Transmembrane</keyword>
<accession>A0ABN1VNJ2</accession>